<evidence type="ECO:0000256" key="5">
    <source>
        <dbReference type="ARBA" id="ARBA00022989"/>
    </source>
</evidence>
<dbReference type="KEGG" id="mrc:R6Y96_05325"/>
<dbReference type="NCBIfam" id="TIGR00374">
    <property type="entry name" value="flippase-like domain"/>
    <property type="match status" value="1"/>
</dbReference>
<evidence type="ECO:0000256" key="2">
    <source>
        <dbReference type="ARBA" id="ARBA00011061"/>
    </source>
</evidence>
<dbReference type="Proteomes" id="UP001305652">
    <property type="component" value="Chromosome"/>
</dbReference>
<feature type="transmembrane region" description="Helical" evidence="7">
    <location>
        <begin position="75"/>
        <end position="92"/>
    </location>
</feature>
<name>A0AAX4FTF9_9EURY</name>
<gene>
    <name evidence="8" type="ORF">R6Y96_05325</name>
</gene>
<dbReference type="InterPro" id="IPR022791">
    <property type="entry name" value="L-PG_synthase/AglD"/>
</dbReference>
<keyword evidence="5 7" id="KW-1133">Transmembrane helix</keyword>
<feature type="transmembrane region" description="Helical" evidence="7">
    <location>
        <begin position="142"/>
        <end position="159"/>
    </location>
</feature>
<keyword evidence="3" id="KW-1003">Cell membrane</keyword>
<feature type="transmembrane region" description="Helical" evidence="7">
    <location>
        <begin position="112"/>
        <end position="135"/>
    </location>
</feature>
<dbReference type="RefSeq" id="WP_318620147.1">
    <property type="nucleotide sequence ID" value="NZ_CP137642.1"/>
</dbReference>
<sequence length="322" mass="35078">MSNKKLALIIALAIGVYILMGIYADFNQLVQVVRGFEWRCLVVLLALTTTGYLLRYLKWDIFLKKAGVSLPAKQNIFVFFSGLSMTVTPGKIGEIWKGWLIRDISGDSLNTTVPVVILDRITDILSLILLSAVGILSYREGVPLLILLLMLIVGFYVAIQSSSISERLLGVLERHAGKYATDARAMHTTFEQIMKPGLLLGLSALNALAWFCECLGLYVVTIGFHEYLSITFSTFIFSFALLAGGVSMIPGGIGLAEATITGFLQVYGLDAASAIGIALVVRFGTLWYGVILGSAVYLAFRRRMIPSHNLKKESPGITNGGI</sequence>
<accession>A0AAX4FTF9</accession>
<feature type="transmembrane region" description="Helical" evidence="7">
    <location>
        <begin position="7"/>
        <end position="24"/>
    </location>
</feature>
<keyword evidence="4 7" id="KW-0812">Transmembrane</keyword>
<evidence type="ECO:0000313" key="9">
    <source>
        <dbReference type="Proteomes" id="UP001305652"/>
    </source>
</evidence>
<keyword evidence="9" id="KW-1185">Reference proteome</keyword>
<dbReference type="AlphaFoldDB" id="A0AAX4FTF9"/>
<feature type="transmembrane region" description="Helical" evidence="7">
    <location>
        <begin position="227"/>
        <end position="253"/>
    </location>
</feature>
<comment type="similarity">
    <text evidence="2">Belongs to the UPF0104 family.</text>
</comment>
<dbReference type="PANTHER" id="PTHR39087">
    <property type="entry name" value="UPF0104 MEMBRANE PROTEIN MJ1595"/>
    <property type="match status" value="1"/>
</dbReference>
<dbReference type="GeneID" id="85732556"/>
<evidence type="ECO:0000256" key="3">
    <source>
        <dbReference type="ARBA" id="ARBA00022475"/>
    </source>
</evidence>
<comment type="subcellular location">
    <subcellularLocation>
        <location evidence="1">Cell membrane</location>
        <topology evidence="1">Multi-pass membrane protein</topology>
    </subcellularLocation>
</comment>
<dbReference type="Pfam" id="PF03706">
    <property type="entry name" value="LPG_synthase_TM"/>
    <property type="match status" value="1"/>
</dbReference>
<reference evidence="8 9" key="1">
    <citation type="submission" date="2023-10" db="EMBL/GenBank/DDBJ databases">
        <title>The complete genome sequence of Methanoculleus receptaculi DSM 18860.</title>
        <authorList>
            <person name="Lai S.-J."/>
            <person name="You Y.-T."/>
            <person name="Chen S.-C."/>
        </authorList>
    </citation>
    <scope>NUCLEOTIDE SEQUENCE [LARGE SCALE GENOMIC DNA]</scope>
    <source>
        <strain evidence="8 9">DSM 18860</strain>
    </source>
</reference>
<feature type="transmembrane region" description="Helical" evidence="7">
    <location>
        <begin position="273"/>
        <end position="300"/>
    </location>
</feature>
<feature type="transmembrane region" description="Helical" evidence="7">
    <location>
        <begin position="36"/>
        <end position="54"/>
    </location>
</feature>
<organism evidence="8 9">
    <name type="scientific">Methanoculleus receptaculi</name>
    <dbReference type="NCBI Taxonomy" id="394967"/>
    <lineage>
        <taxon>Archaea</taxon>
        <taxon>Methanobacteriati</taxon>
        <taxon>Methanobacteriota</taxon>
        <taxon>Stenosarchaea group</taxon>
        <taxon>Methanomicrobia</taxon>
        <taxon>Methanomicrobiales</taxon>
        <taxon>Methanomicrobiaceae</taxon>
        <taxon>Methanoculleus</taxon>
    </lineage>
</organism>
<evidence type="ECO:0000313" key="8">
    <source>
        <dbReference type="EMBL" id="WOX56748.1"/>
    </source>
</evidence>
<protein>
    <submittedName>
        <fullName evidence="8">Lysylphosphatidylglycerol synthase transmembrane domain-containing protein</fullName>
    </submittedName>
</protein>
<evidence type="ECO:0000256" key="4">
    <source>
        <dbReference type="ARBA" id="ARBA00022692"/>
    </source>
</evidence>
<proteinExistence type="inferred from homology"/>
<dbReference type="EMBL" id="CP137642">
    <property type="protein sequence ID" value="WOX56748.1"/>
    <property type="molecule type" value="Genomic_DNA"/>
</dbReference>
<evidence type="ECO:0000256" key="6">
    <source>
        <dbReference type="ARBA" id="ARBA00023136"/>
    </source>
</evidence>
<feature type="transmembrane region" description="Helical" evidence="7">
    <location>
        <begin position="198"/>
        <end position="220"/>
    </location>
</feature>
<dbReference type="PANTHER" id="PTHR39087:SF2">
    <property type="entry name" value="UPF0104 MEMBRANE PROTEIN MJ1595"/>
    <property type="match status" value="1"/>
</dbReference>
<evidence type="ECO:0000256" key="7">
    <source>
        <dbReference type="SAM" id="Phobius"/>
    </source>
</evidence>
<evidence type="ECO:0000256" key="1">
    <source>
        <dbReference type="ARBA" id="ARBA00004651"/>
    </source>
</evidence>
<dbReference type="GO" id="GO:0005886">
    <property type="term" value="C:plasma membrane"/>
    <property type="evidence" value="ECO:0007669"/>
    <property type="project" value="UniProtKB-SubCell"/>
</dbReference>
<keyword evidence="6 7" id="KW-0472">Membrane</keyword>